<gene>
    <name evidence="1" type="ORF">EVA_12156</name>
</gene>
<name>J9GD92_9ZZZZ</name>
<protein>
    <submittedName>
        <fullName evidence="1">Nucleic acid-binding domain protein</fullName>
    </submittedName>
</protein>
<organism evidence="1">
    <name type="scientific">gut metagenome</name>
    <dbReference type="NCBI Taxonomy" id="749906"/>
    <lineage>
        <taxon>unclassified sequences</taxon>
        <taxon>metagenomes</taxon>
        <taxon>organismal metagenomes</taxon>
    </lineage>
</organism>
<accession>J9GD92</accession>
<proteinExistence type="predicted"/>
<dbReference type="AlphaFoldDB" id="J9GD92"/>
<reference evidence="1" key="1">
    <citation type="journal article" date="2012" name="PLoS ONE">
        <title>Gene sets for utilization of primary and secondary nutrition supplies in the distal gut of endangered iberian lynx.</title>
        <authorList>
            <person name="Alcaide M."/>
            <person name="Messina E."/>
            <person name="Richter M."/>
            <person name="Bargiela R."/>
            <person name="Peplies J."/>
            <person name="Huws S.A."/>
            <person name="Newbold C.J."/>
            <person name="Golyshin P.N."/>
            <person name="Simon M.A."/>
            <person name="Lopez G."/>
            <person name="Yakimov M.M."/>
            <person name="Ferrer M."/>
        </authorList>
    </citation>
    <scope>NUCLEOTIDE SEQUENCE</scope>
</reference>
<sequence>MKLKISATDAWTFVKNETWPDVVKFVKGAKPVHDAYGNLINKEEDIESTTPSWLKASVTSGGKGETVVEFTAESVNGGRELELVIIAGDGQKQYLRVRQGTLLAQSATCKEIIDGPDGKTYRVKGTCTTIENTTYGNWWLDDGTGSVLVYGTLDAGGKPKNFASLNIEVGDVVEVEGPKVTFGSKVELKDVMVLGVTKSLIKVVTEPVEMPLEGGTLDVKVAYKGNGVFPSVAEQCREWLTVADMKYVKGIPTKIMPNPADTAIVTLNVAK</sequence>
<feature type="non-terminal residue" evidence="1">
    <location>
        <position position="271"/>
    </location>
</feature>
<evidence type="ECO:0000313" key="1">
    <source>
        <dbReference type="EMBL" id="EJW99737.1"/>
    </source>
</evidence>
<dbReference type="EMBL" id="AMCI01003675">
    <property type="protein sequence ID" value="EJW99737.1"/>
    <property type="molecule type" value="Genomic_DNA"/>
</dbReference>
<comment type="caution">
    <text evidence="1">The sequence shown here is derived from an EMBL/GenBank/DDBJ whole genome shotgun (WGS) entry which is preliminary data.</text>
</comment>